<keyword evidence="2" id="KW-0378">Hydrolase</keyword>
<dbReference type="InterPro" id="IPR029058">
    <property type="entry name" value="AB_hydrolase_fold"/>
</dbReference>
<organism evidence="2 3">
    <name type="scientific">Leifsonia tongyongensis</name>
    <dbReference type="NCBI Taxonomy" id="1268043"/>
    <lineage>
        <taxon>Bacteria</taxon>
        <taxon>Bacillati</taxon>
        <taxon>Actinomycetota</taxon>
        <taxon>Actinomycetes</taxon>
        <taxon>Micrococcales</taxon>
        <taxon>Microbacteriaceae</taxon>
        <taxon>Leifsonia</taxon>
    </lineage>
</organism>
<proteinExistence type="predicted"/>
<dbReference type="GO" id="GO:0016787">
    <property type="term" value="F:hydrolase activity"/>
    <property type="evidence" value="ECO:0007669"/>
    <property type="project" value="UniProtKB-KW"/>
</dbReference>
<dbReference type="Proteomes" id="UP000474967">
    <property type="component" value="Unassembled WGS sequence"/>
</dbReference>
<dbReference type="Pfam" id="PF00561">
    <property type="entry name" value="Abhydrolase_1"/>
    <property type="match status" value="1"/>
</dbReference>
<evidence type="ECO:0000259" key="1">
    <source>
        <dbReference type="Pfam" id="PF00561"/>
    </source>
</evidence>
<feature type="domain" description="AB hydrolase-1" evidence="1">
    <location>
        <begin position="30"/>
        <end position="264"/>
    </location>
</feature>
<accession>A0A6L9XZ07</accession>
<protein>
    <submittedName>
        <fullName evidence="2">Alpha/beta hydrolase</fullName>
    </submittedName>
</protein>
<dbReference type="AlphaFoldDB" id="A0A6L9XZ07"/>
<dbReference type="PRINTS" id="PR00111">
    <property type="entry name" value="ABHYDROLASE"/>
</dbReference>
<dbReference type="InterPro" id="IPR000073">
    <property type="entry name" value="AB_hydrolase_1"/>
</dbReference>
<dbReference type="PANTHER" id="PTHR43433">
    <property type="entry name" value="HYDROLASE, ALPHA/BETA FOLD FAMILY PROTEIN"/>
    <property type="match status" value="1"/>
</dbReference>
<comment type="caution">
    <text evidence="2">The sequence shown here is derived from an EMBL/GenBank/DDBJ whole genome shotgun (WGS) entry which is preliminary data.</text>
</comment>
<dbReference type="RefSeq" id="WP_163289691.1">
    <property type="nucleotide sequence ID" value="NZ_JAAGWY010000002.1"/>
</dbReference>
<gene>
    <name evidence="2" type="ORF">G3T36_10235</name>
</gene>
<dbReference type="InterPro" id="IPR050471">
    <property type="entry name" value="AB_hydrolase"/>
</dbReference>
<sequence>MATSADVRLPDGRTIRVYDSGTTGSGELTVVWFHGSPQTGALLTPLLDAATARGIRLLSYGRPGYRGSTRVPGRAVYSAADDVAGFADALELSQFAVMGASGGGPHALACAARLPGRVTAAVTFATLAPFDAGFDWFAGMVSDGALRAAVDGPDARTRFEETAEFDPASFNARDYATLAGSWKSLGADVGVASADGPDGLITDDLAFVAPWGFDVAAIAAPTLLVHGGDDRVVPAAHSDWLVHHIDDAELWLRPRDGHISVLEAAPVAFDWLRAHAG</sequence>
<evidence type="ECO:0000313" key="2">
    <source>
        <dbReference type="EMBL" id="NEN06254.1"/>
    </source>
</evidence>
<dbReference type="SUPFAM" id="SSF53474">
    <property type="entry name" value="alpha/beta-Hydrolases"/>
    <property type="match status" value="1"/>
</dbReference>
<evidence type="ECO:0000313" key="3">
    <source>
        <dbReference type="Proteomes" id="UP000474967"/>
    </source>
</evidence>
<reference evidence="2 3" key="1">
    <citation type="journal article" date="2014" name="J. Microbiol.">
        <title>Diaminobutyricibacter tongyongensis gen. nov., sp. nov. and Homoserinibacter gongjuensis gen. nov., sp. nov. belong to the family Microbacteriaceae.</title>
        <authorList>
            <person name="Kim S.J."/>
            <person name="Ahn J.H."/>
            <person name="Weon H.Y."/>
            <person name="Hamada M."/>
            <person name="Suzuki K."/>
            <person name="Kwon S.W."/>
        </authorList>
    </citation>
    <scope>NUCLEOTIDE SEQUENCE [LARGE SCALE GENOMIC DNA]</scope>
    <source>
        <strain evidence="2 3">NBRC 108724</strain>
    </source>
</reference>
<dbReference type="EMBL" id="JAAGWY010000002">
    <property type="protein sequence ID" value="NEN06254.1"/>
    <property type="molecule type" value="Genomic_DNA"/>
</dbReference>
<dbReference type="PANTHER" id="PTHR43433:SF10">
    <property type="entry name" value="AB HYDROLASE-1 DOMAIN-CONTAINING PROTEIN"/>
    <property type="match status" value="1"/>
</dbReference>
<dbReference type="Gene3D" id="3.40.50.1820">
    <property type="entry name" value="alpha/beta hydrolase"/>
    <property type="match status" value="1"/>
</dbReference>
<keyword evidence="3" id="KW-1185">Reference proteome</keyword>
<name>A0A6L9XZ07_9MICO</name>